<sequence length="170" mass="19715">MIGENGEKSGCHREEIEHPDFDYNVVIDEYPNYINPTFEQVIMPDRSRRYKLCGSMGPAGYKITEDGVHRRYASKTRFGWYRITSAPAILSAISEKMDYDIHENVQITYIDGPGSVYTVWVDTARAFSPRIASFLRKRGAICTDNDGRRLADYFRECYLLRMQEARGYNE</sequence>
<dbReference type="EMBL" id="CP133592">
    <property type="protein sequence ID" value="WMW25378.1"/>
    <property type="molecule type" value="Genomic_DNA"/>
</dbReference>
<dbReference type="AlphaFoldDB" id="A0AA51YMA1"/>
<dbReference type="GeneID" id="84231303"/>
<keyword evidence="2" id="KW-1185">Reference proteome</keyword>
<dbReference type="Proteomes" id="UP001182908">
    <property type="component" value="Chromosome"/>
</dbReference>
<dbReference type="KEGG" id="mseb:RE474_01260"/>
<proteinExistence type="predicted"/>
<accession>A0AA51YMA1</accession>
<reference evidence="1 2" key="1">
    <citation type="submission" date="2023-08" db="EMBL/GenBank/DDBJ databases">
        <title>Methanolobus mangrovi sp. nov. and Methanolobus sediminis sp. nov, two novel methylotrophic methanogens isolated from mangrove sediments in China.</title>
        <authorList>
            <person name="Zhou J."/>
        </authorList>
    </citation>
    <scope>NUCLEOTIDE SEQUENCE [LARGE SCALE GENOMIC DNA]</scope>
    <source>
        <strain evidence="1 2">FTZ6</strain>
    </source>
</reference>
<dbReference type="RefSeq" id="WP_309311181.1">
    <property type="nucleotide sequence ID" value="NZ_CP133592.1"/>
</dbReference>
<evidence type="ECO:0000313" key="2">
    <source>
        <dbReference type="Proteomes" id="UP001182908"/>
    </source>
</evidence>
<organism evidence="1 2">
    <name type="scientific">Methanolobus sediminis</name>
    <dbReference type="NCBI Taxonomy" id="3072978"/>
    <lineage>
        <taxon>Archaea</taxon>
        <taxon>Methanobacteriati</taxon>
        <taxon>Methanobacteriota</taxon>
        <taxon>Stenosarchaea group</taxon>
        <taxon>Methanomicrobia</taxon>
        <taxon>Methanosarcinales</taxon>
        <taxon>Methanosarcinaceae</taxon>
        <taxon>Methanolobus</taxon>
    </lineage>
</organism>
<gene>
    <name evidence="1" type="ORF">RE474_01260</name>
</gene>
<protein>
    <submittedName>
        <fullName evidence="1">Uncharacterized protein</fullName>
    </submittedName>
</protein>
<evidence type="ECO:0000313" key="1">
    <source>
        <dbReference type="EMBL" id="WMW25378.1"/>
    </source>
</evidence>
<name>A0AA51YMA1_9EURY</name>